<dbReference type="EMBL" id="LXKA01000360">
    <property type="protein sequence ID" value="OAJ53527.1"/>
    <property type="molecule type" value="Genomic_DNA"/>
</dbReference>
<evidence type="ECO:0000313" key="16">
    <source>
        <dbReference type="EMBL" id="OAJ53527.1"/>
    </source>
</evidence>
<evidence type="ECO:0000256" key="2">
    <source>
        <dbReference type="ARBA" id="ARBA00005120"/>
    </source>
</evidence>
<dbReference type="GO" id="GO:0019877">
    <property type="term" value="P:diaminopimelate biosynthetic process"/>
    <property type="evidence" value="ECO:0007669"/>
    <property type="project" value="UniProtKB-UniRule"/>
</dbReference>
<comment type="caution">
    <text evidence="12">Was originally thought to be a dihydrodipicolinate synthase (DHDPS), catalyzing the condensation of (S)-aspartate-beta-semialdehyde [(S)-ASA] and pyruvate to dihydrodipicolinate (DHDP). However, it was shown in E.coli that the product of the enzymatic reaction is not dihydrodipicolinate but in fact (4S)-4-hydroxy-2,3,4,5-tetrahydro-(2S)-dipicolinic acid (HTPA), and that the consecutive dehydration reaction leading to DHDP is not spontaneous but catalyzed by DapB.</text>
</comment>
<dbReference type="SMART" id="SM01130">
    <property type="entry name" value="DHDPS"/>
    <property type="match status" value="1"/>
</dbReference>
<dbReference type="GO" id="GO:0008840">
    <property type="term" value="F:4-hydroxy-tetrahydrodipicolinate synthase activity"/>
    <property type="evidence" value="ECO:0007669"/>
    <property type="project" value="UniProtKB-UniRule"/>
</dbReference>
<evidence type="ECO:0000256" key="6">
    <source>
        <dbReference type="ARBA" id="ARBA00022605"/>
    </source>
</evidence>
<keyword evidence="18" id="KW-1185">Reference proteome</keyword>
<evidence type="ECO:0000256" key="8">
    <source>
        <dbReference type="ARBA" id="ARBA00023154"/>
    </source>
</evidence>
<evidence type="ECO:0000256" key="12">
    <source>
        <dbReference type="HAMAP-Rule" id="MF_00418"/>
    </source>
</evidence>
<sequence>MTLERSALKGMFPAFPTPFDALGAIDVERLRTLVETLIANGATGLVPVGGTGEYTALSPAERTQVVRATVDAARGRVPVVAGVVSPGYAEALDAGRSFVDVGADGLLLVTPFYVTPTDAGVRAYFARYREAVGVPLLLYDIPSRTRYATPPAMVAAMARDDGSIIGMKACNTDLTVFARTVEVSGDHLAILSGDDLLYVQHVLLGATGGILASASLLPKPWTHIHTSAASGDAAAALREHGKLTALLDALFSEVNPGPAKKAFELLGQSLGSVRLPLVEPAAATVERLRAALSALPQAWVPG</sequence>
<dbReference type="Proteomes" id="UP000077961">
    <property type="component" value="Unassembled WGS sequence"/>
</dbReference>
<evidence type="ECO:0000313" key="17">
    <source>
        <dbReference type="EMBL" id="OAJ59078.1"/>
    </source>
</evidence>
<comment type="caution">
    <text evidence="16">The sequence shown here is derived from an EMBL/GenBank/DDBJ whole genome shotgun (WGS) entry which is preliminary data.</text>
</comment>
<comment type="catalytic activity">
    <reaction evidence="11 12">
        <text>L-aspartate 4-semialdehyde + pyruvate = (2S,4S)-4-hydroxy-2,3,4,5-tetrahydrodipicolinate + H2O + H(+)</text>
        <dbReference type="Rhea" id="RHEA:34171"/>
        <dbReference type="ChEBI" id="CHEBI:15361"/>
        <dbReference type="ChEBI" id="CHEBI:15377"/>
        <dbReference type="ChEBI" id="CHEBI:15378"/>
        <dbReference type="ChEBI" id="CHEBI:67139"/>
        <dbReference type="ChEBI" id="CHEBI:537519"/>
        <dbReference type="EC" id="4.3.3.7"/>
    </reaction>
</comment>
<evidence type="ECO:0000256" key="15">
    <source>
        <dbReference type="PIRSR" id="PIRSR001365-2"/>
    </source>
</evidence>
<dbReference type="GO" id="GO:0005737">
    <property type="term" value="C:cytoplasm"/>
    <property type="evidence" value="ECO:0007669"/>
    <property type="project" value="UniProtKB-SubCell"/>
</dbReference>
<evidence type="ECO:0000256" key="11">
    <source>
        <dbReference type="ARBA" id="ARBA00047836"/>
    </source>
</evidence>
<feature type="binding site" evidence="12 15">
    <location>
        <position position="210"/>
    </location>
    <ligand>
        <name>pyruvate</name>
        <dbReference type="ChEBI" id="CHEBI:15361"/>
    </ligand>
</feature>
<dbReference type="PANTHER" id="PTHR12128:SF66">
    <property type="entry name" value="4-HYDROXY-2-OXOGLUTARATE ALDOLASE, MITOCHONDRIAL"/>
    <property type="match status" value="1"/>
</dbReference>
<feature type="active site" description="Proton donor/acceptor" evidence="12 14">
    <location>
        <position position="139"/>
    </location>
</feature>
<dbReference type="AlphaFoldDB" id="A0A1A9MYD6"/>
<evidence type="ECO:0000256" key="1">
    <source>
        <dbReference type="ARBA" id="ARBA00003294"/>
    </source>
</evidence>
<dbReference type="STRING" id="1462993.A6V36_28965"/>
<dbReference type="Proteomes" id="UP000078116">
    <property type="component" value="Unassembled WGS sequence"/>
</dbReference>
<accession>A0A1A9MYD6</accession>
<dbReference type="NCBIfam" id="TIGR00674">
    <property type="entry name" value="dapA"/>
    <property type="match status" value="1"/>
</dbReference>
<dbReference type="InterPro" id="IPR013785">
    <property type="entry name" value="Aldolase_TIM"/>
</dbReference>
<dbReference type="EMBL" id="LXJZ01000161">
    <property type="protein sequence ID" value="OAJ59078.1"/>
    <property type="molecule type" value="Genomic_DNA"/>
</dbReference>
<organism evidence="16 19">
    <name type="scientific">Paraburkholderia ginsengiterrae</name>
    <dbReference type="NCBI Taxonomy" id="1462993"/>
    <lineage>
        <taxon>Bacteria</taxon>
        <taxon>Pseudomonadati</taxon>
        <taxon>Pseudomonadota</taxon>
        <taxon>Betaproteobacteria</taxon>
        <taxon>Burkholderiales</taxon>
        <taxon>Burkholderiaceae</taxon>
        <taxon>Paraburkholderia</taxon>
    </lineage>
</organism>
<keyword evidence="5 12" id="KW-0963">Cytoplasm</keyword>
<feature type="binding site" evidence="12 15">
    <location>
        <position position="51"/>
    </location>
    <ligand>
        <name>pyruvate</name>
        <dbReference type="ChEBI" id="CHEBI:15361"/>
    </ligand>
</feature>
<dbReference type="OrthoDB" id="9782828at2"/>
<dbReference type="UniPathway" id="UPA00034">
    <property type="reaction ID" value="UER00017"/>
</dbReference>
<dbReference type="PANTHER" id="PTHR12128">
    <property type="entry name" value="DIHYDRODIPICOLINATE SYNTHASE"/>
    <property type="match status" value="1"/>
</dbReference>
<dbReference type="RefSeq" id="WP_064267975.1">
    <property type="nucleotide sequence ID" value="NZ_LXJZ01000161.1"/>
</dbReference>
<feature type="active site" description="Schiff-base intermediate with substrate" evidence="12 14">
    <location>
        <position position="168"/>
    </location>
</feature>
<comment type="pathway">
    <text evidence="2 12">Amino-acid biosynthesis; L-lysine biosynthesis via DAP pathway; (S)-tetrahydrodipicolinate from L-aspartate: step 3/4.</text>
</comment>
<comment type="function">
    <text evidence="1 12">Catalyzes the condensation of (S)-aspartate-beta-semialdehyde [(S)-ASA] and pyruvate to 4-hydroxy-tetrahydrodipicolinate (HTPA).</text>
</comment>
<dbReference type="InterPro" id="IPR005263">
    <property type="entry name" value="DapA"/>
</dbReference>
<dbReference type="HAMAP" id="MF_00418">
    <property type="entry name" value="DapA"/>
    <property type="match status" value="1"/>
</dbReference>
<evidence type="ECO:0000313" key="19">
    <source>
        <dbReference type="Proteomes" id="UP000078116"/>
    </source>
</evidence>
<comment type="similarity">
    <text evidence="3 12 13">Belongs to the DapA family.</text>
</comment>
<evidence type="ECO:0000256" key="4">
    <source>
        <dbReference type="ARBA" id="ARBA00012086"/>
    </source>
</evidence>
<name>A0A1A9MYD6_9BURK</name>
<gene>
    <name evidence="12" type="primary">dapA</name>
    <name evidence="17" type="ORF">A6V36_28965</name>
    <name evidence="16" type="ORF">A6V37_09110</name>
</gene>
<evidence type="ECO:0000256" key="9">
    <source>
        <dbReference type="ARBA" id="ARBA00023239"/>
    </source>
</evidence>
<dbReference type="Gene3D" id="3.20.20.70">
    <property type="entry name" value="Aldolase class I"/>
    <property type="match status" value="1"/>
</dbReference>
<evidence type="ECO:0000256" key="13">
    <source>
        <dbReference type="PIRNR" id="PIRNR001365"/>
    </source>
</evidence>
<feature type="site" description="Part of a proton relay during catalysis" evidence="12">
    <location>
        <position position="113"/>
    </location>
</feature>
<dbReference type="SUPFAM" id="SSF51569">
    <property type="entry name" value="Aldolase"/>
    <property type="match status" value="1"/>
</dbReference>
<dbReference type="PRINTS" id="PR00146">
    <property type="entry name" value="DHPICSNTHASE"/>
</dbReference>
<keyword evidence="10 12" id="KW-0704">Schiff base</keyword>
<evidence type="ECO:0000256" key="10">
    <source>
        <dbReference type="ARBA" id="ARBA00023270"/>
    </source>
</evidence>
<evidence type="ECO:0000256" key="7">
    <source>
        <dbReference type="ARBA" id="ARBA00022915"/>
    </source>
</evidence>
<reference evidence="18 19" key="1">
    <citation type="submission" date="2016-04" db="EMBL/GenBank/DDBJ databases">
        <title>Reclassification of Paraburkholderia panaciterrae (Farh et al. 2015) Dobritsa &amp; Samadpour 2016 as a later homotypic synonym of Paraburkholderia ginsengiterrae (Farh et al. 2015) Dobritsa &amp; Samadpour 2016.</title>
        <authorList>
            <person name="Dobritsa A.P."/>
            <person name="Kutumbaka K."/>
            <person name="Samadpour M."/>
        </authorList>
    </citation>
    <scope>NUCLEOTIDE SEQUENCE [LARGE SCALE GENOMIC DNA]</scope>
    <source>
        <strain evidence="16 19">DCY85</strain>
        <strain evidence="17 18">DCY85-1</strain>
    </source>
</reference>
<dbReference type="GO" id="GO:0009089">
    <property type="term" value="P:lysine biosynthetic process via diaminopimelate"/>
    <property type="evidence" value="ECO:0007669"/>
    <property type="project" value="UniProtKB-UniRule"/>
</dbReference>
<evidence type="ECO:0000256" key="14">
    <source>
        <dbReference type="PIRSR" id="PIRSR001365-1"/>
    </source>
</evidence>
<dbReference type="InterPro" id="IPR002220">
    <property type="entry name" value="DapA-like"/>
</dbReference>
<dbReference type="PROSITE" id="PS00666">
    <property type="entry name" value="DHDPS_2"/>
    <property type="match status" value="1"/>
</dbReference>
<proteinExistence type="inferred from homology"/>
<comment type="subunit">
    <text evidence="12">Homotetramer; dimer of dimers.</text>
</comment>
<dbReference type="EC" id="4.3.3.7" evidence="4 12"/>
<evidence type="ECO:0000256" key="3">
    <source>
        <dbReference type="ARBA" id="ARBA00007592"/>
    </source>
</evidence>
<keyword evidence="7 12" id="KW-0220">Diaminopimelate biosynthesis</keyword>
<dbReference type="Pfam" id="PF00701">
    <property type="entry name" value="DHDPS"/>
    <property type="match status" value="1"/>
</dbReference>
<comment type="caution">
    <text evidence="12">Lacks conserved residue(s) required for the propagation of feature annotation.</text>
</comment>
<keyword evidence="6 12" id="KW-0028">Amino-acid biosynthesis</keyword>
<protein>
    <recommendedName>
        <fullName evidence="4 12">4-hydroxy-tetrahydrodipicolinate synthase</fullName>
        <shortName evidence="12">HTPA synthase</shortName>
        <ecNumber evidence="4 12">4.3.3.7</ecNumber>
    </recommendedName>
</protein>
<keyword evidence="9 12" id="KW-0456">Lyase</keyword>
<comment type="subcellular location">
    <subcellularLocation>
        <location evidence="12">Cytoplasm</location>
    </subcellularLocation>
</comment>
<keyword evidence="8 12" id="KW-0457">Lysine biosynthesis</keyword>
<evidence type="ECO:0000256" key="5">
    <source>
        <dbReference type="ARBA" id="ARBA00022490"/>
    </source>
</evidence>
<dbReference type="PIRSF" id="PIRSF001365">
    <property type="entry name" value="DHDPS"/>
    <property type="match status" value="1"/>
</dbReference>
<evidence type="ECO:0000313" key="18">
    <source>
        <dbReference type="Proteomes" id="UP000077961"/>
    </source>
</evidence>
<dbReference type="InterPro" id="IPR020625">
    <property type="entry name" value="Schiff_base-form_aldolases_AS"/>
</dbReference>